<feature type="transmembrane region" description="Helical" evidence="1">
    <location>
        <begin position="47"/>
        <end position="65"/>
    </location>
</feature>
<comment type="caution">
    <text evidence="2">The sequence shown here is derived from an EMBL/GenBank/DDBJ whole genome shotgun (WGS) entry which is preliminary data.</text>
</comment>
<proteinExistence type="predicted"/>
<reference evidence="2 3" key="1">
    <citation type="submission" date="2019-10" db="EMBL/GenBank/DDBJ databases">
        <title>Two novel species isolated from a subtropical stream in China.</title>
        <authorList>
            <person name="Lu H."/>
        </authorList>
    </citation>
    <scope>NUCLEOTIDE SEQUENCE [LARGE SCALE GENOMIC DNA]</scope>
    <source>
        <strain evidence="2 3">FT103W</strain>
    </source>
</reference>
<keyword evidence="1" id="KW-0472">Membrane</keyword>
<dbReference type="AlphaFoldDB" id="A0A843SDS3"/>
<gene>
    <name evidence="2" type="ORF">GEV01_04795</name>
</gene>
<feature type="transmembrane region" description="Helical" evidence="1">
    <location>
        <begin position="21"/>
        <end position="41"/>
    </location>
</feature>
<keyword evidence="3" id="KW-1185">Reference proteome</keyword>
<protein>
    <submittedName>
        <fullName evidence="2">Uncharacterized protein</fullName>
    </submittedName>
</protein>
<name>A0A843SDS3_9BURK</name>
<accession>A0A843SDS3</accession>
<evidence type="ECO:0000313" key="2">
    <source>
        <dbReference type="EMBL" id="MQA18827.1"/>
    </source>
</evidence>
<sequence length="88" mass="8633">METLSGFEIEQVGGAVNRSDILNYGAAITAVGAAALGGLALVSASPAIGVAAAVYGVASGAMWLGSSMYGMGVISGSGGHSLRFLPWD</sequence>
<dbReference type="EMBL" id="WHUF01000001">
    <property type="protein sequence ID" value="MQA18827.1"/>
    <property type="molecule type" value="Genomic_DNA"/>
</dbReference>
<keyword evidence="1" id="KW-1133">Transmembrane helix</keyword>
<evidence type="ECO:0000313" key="3">
    <source>
        <dbReference type="Proteomes" id="UP000444318"/>
    </source>
</evidence>
<keyword evidence="1" id="KW-0812">Transmembrane</keyword>
<dbReference type="RefSeq" id="WP_152802101.1">
    <property type="nucleotide sequence ID" value="NZ_WHUF01000001.1"/>
</dbReference>
<dbReference type="Proteomes" id="UP000444318">
    <property type="component" value="Unassembled WGS sequence"/>
</dbReference>
<evidence type="ECO:0000256" key="1">
    <source>
        <dbReference type="SAM" id="Phobius"/>
    </source>
</evidence>
<organism evidence="2 3">
    <name type="scientific">Rugamonas rivuli</name>
    <dbReference type="NCBI Taxonomy" id="2743358"/>
    <lineage>
        <taxon>Bacteria</taxon>
        <taxon>Pseudomonadati</taxon>
        <taxon>Pseudomonadota</taxon>
        <taxon>Betaproteobacteria</taxon>
        <taxon>Burkholderiales</taxon>
        <taxon>Oxalobacteraceae</taxon>
        <taxon>Telluria group</taxon>
        <taxon>Rugamonas</taxon>
    </lineage>
</organism>